<evidence type="ECO:0000256" key="1">
    <source>
        <dbReference type="ARBA" id="ARBA00001974"/>
    </source>
</evidence>
<dbReference type="PIRSF" id="PIRSF000137">
    <property type="entry name" value="Alcohol_oxidase"/>
    <property type="match status" value="1"/>
</dbReference>
<dbReference type="InterPro" id="IPR036188">
    <property type="entry name" value="FAD/NAD-bd_sf"/>
</dbReference>
<dbReference type="RefSeq" id="WP_354697764.1">
    <property type="nucleotide sequence ID" value="NZ_CP114014.1"/>
</dbReference>
<keyword evidence="4 5" id="KW-0274">FAD</keyword>
<evidence type="ECO:0000256" key="2">
    <source>
        <dbReference type="ARBA" id="ARBA00010790"/>
    </source>
</evidence>
<comment type="cofactor">
    <cofactor evidence="1 5">
        <name>FAD</name>
        <dbReference type="ChEBI" id="CHEBI:57692"/>
    </cofactor>
</comment>
<evidence type="ECO:0000259" key="8">
    <source>
        <dbReference type="PROSITE" id="PS00624"/>
    </source>
</evidence>
<accession>A0AAU7AXU9</accession>
<proteinExistence type="inferred from homology"/>
<feature type="binding site" evidence="5">
    <location>
        <position position="86"/>
    </location>
    <ligand>
        <name>FAD</name>
        <dbReference type="ChEBI" id="CHEBI:57692"/>
    </ligand>
</feature>
<dbReference type="Gene3D" id="3.50.50.60">
    <property type="entry name" value="FAD/NAD(P)-binding domain"/>
    <property type="match status" value="1"/>
</dbReference>
<name>A0AAU7AXU9_9ACTN</name>
<dbReference type="Pfam" id="PF00732">
    <property type="entry name" value="GMC_oxred_N"/>
    <property type="match status" value="1"/>
</dbReference>
<dbReference type="PROSITE" id="PS51257">
    <property type="entry name" value="PROKAR_LIPOPROTEIN"/>
    <property type="match status" value="1"/>
</dbReference>
<evidence type="ECO:0000259" key="7">
    <source>
        <dbReference type="PROSITE" id="PS00623"/>
    </source>
</evidence>
<sequence length="543" mass="58291">MTRFDNIVIGAGTAGCVVAARLSEDAARSVLLLEAGGSDRRLEIVVPAAFIQQFGTTVDWDYWTEPEPTLDGRSIRSPRGKTLGGTSSMNAMAYIRGSRLDYDDWAAGGAEGWSYEEVLPYFRRSEDNRDLNDHFHGRGGPLTVARARYIDPVTEALLEGAVSLGLPRNDDFNGASHEGVGRIQLTYRDGRRLNAASAFLRPAMRRPNLAVQARALVTRIVVAGGRTVAVEYVRDGRTQRAEVDGDVVLCGGAFNTPALLQHSGIGPADHLASVGVRPLVDLPAVGRHLMEHPLVSVPFELAGGAVGLGDAENPRHLARWLLQRRGKLSSNLVEATCHWRSDASCPAPNFQMIFAPGHVVDHGAEVWPVPTYTIAPSYLAPQSRGEVLIASDDPSRKATVRYNMLATEKEVDEVVDAVLLAQEIAASEPMRGLTGAPAGVLSGTRDRAALRAGIRQTCQHTYHPSCSARIGTPEDGAVDSELRVHGIEGLRVADTSVMPTITRGNTQAPAYMIGEKAADLVRGRRAPDPRTAGVEPALVLAHA</sequence>
<dbReference type="Pfam" id="PF05199">
    <property type="entry name" value="GMC_oxred_C"/>
    <property type="match status" value="1"/>
</dbReference>
<evidence type="ECO:0000256" key="4">
    <source>
        <dbReference type="ARBA" id="ARBA00022827"/>
    </source>
</evidence>
<evidence type="ECO:0000313" key="9">
    <source>
        <dbReference type="EMBL" id="XAY06533.1"/>
    </source>
</evidence>
<dbReference type="InterPro" id="IPR012132">
    <property type="entry name" value="GMC_OxRdtase"/>
</dbReference>
<evidence type="ECO:0000256" key="3">
    <source>
        <dbReference type="ARBA" id="ARBA00022630"/>
    </source>
</evidence>
<comment type="similarity">
    <text evidence="2 6">Belongs to the GMC oxidoreductase family.</text>
</comment>
<dbReference type="PANTHER" id="PTHR11552">
    <property type="entry name" value="GLUCOSE-METHANOL-CHOLINE GMC OXIDOREDUCTASE"/>
    <property type="match status" value="1"/>
</dbReference>
<keyword evidence="3 6" id="KW-0285">Flavoprotein</keyword>
<dbReference type="SUPFAM" id="SSF51905">
    <property type="entry name" value="FAD/NAD(P)-binding domain"/>
    <property type="match status" value="1"/>
</dbReference>
<dbReference type="KEGG" id="parq:DSM112329_03404"/>
<dbReference type="PROSITE" id="PS00624">
    <property type="entry name" value="GMC_OXRED_2"/>
    <property type="match status" value="1"/>
</dbReference>
<feature type="domain" description="Glucose-methanol-choline oxidoreductase N-terminal" evidence="8">
    <location>
        <begin position="252"/>
        <end position="266"/>
    </location>
</feature>
<dbReference type="InterPro" id="IPR000172">
    <property type="entry name" value="GMC_OxRdtase_N"/>
</dbReference>
<evidence type="ECO:0000256" key="5">
    <source>
        <dbReference type="PIRSR" id="PIRSR000137-2"/>
    </source>
</evidence>
<protein>
    <submittedName>
        <fullName evidence="9">GMC-type oxidoreductase</fullName>
        <ecNumber evidence="9">1.1.-.-</ecNumber>
    </submittedName>
</protein>
<evidence type="ECO:0000256" key="6">
    <source>
        <dbReference type="RuleBase" id="RU003968"/>
    </source>
</evidence>
<feature type="binding site" evidence="5">
    <location>
        <position position="217"/>
    </location>
    <ligand>
        <name>FAD</name>
        <dbReference type="ChEBI" id="CHEBI:57692"/>
    </ligand>
</feature>
<dbReference type="Gene3D" id="3.30.560.10">
    <property type="entry name" value="Glucose Oxidase, domain 3"/>
    <property type="match status" value="1"/>
</dbReference>
<organism evidence="9">
    <name type="scientific">Paraconexibacter sp. AEG42_29</name>
    <dbReference type="NCBI Taxonomy" id="2997339"/>
    <lineage>
        <taxon>Bacteria</taxon>
        <taxon>Bacillati</taxon>
        <taxon>Actinomycetota</taxon>
        <taxon>Thermoleophilia</taxon>
        <taxon>Solirubrobacterales</taxon>
        <taxon>Paraconexibacteraceae</taxon>
        <taxon>Paraconexibacter</taxon>
    </lineage>
</organism>
<dbReference type="EC" id="1.1.-.-" evidence="9"/>
<feature type="domain" description="Glucose-methanol-choline oxidoreductase N-terminal" evidence="7">
    <location>
        <begin position="80"/>
        <end position="103"/>
    </location>
</feature>
<keyword evidence="9" id="KW-0560">Oxidoreductase</keyword>
<reference evidence="9" key="1">
    <citation type="submission" date="2022-12" db="EMBL/GenBank/DDBJ databases">
        <title>Paraconexibacter alkalitolerans sp. nov. and Baekduia alba sp. nov., isolated from soil and emended description of the genera Paraconexibacter (Chun et al., 2020) and Baekduia (An et al., 2020).</title>
        <authorList>
            <person name="Vieira S."/>
            <person name="Huber K.J."/>
            <person name="Geppert A."/>
            <person name="Wolf J."/>
            <person name="Neumann-Schaal M."/>
            <person name="Muesken M."/>
            <person name="Overmann J."/>
        </authorList>
    </citation>
    <scope>NUCLEOTIDE SEQUENCE</scope>
    <source>
        <strain evidence="9">AEG42_29</strain>
    </source>
</reference>
<gene>
    <name evidence="9" type="ORF">DSM112329_03404</name>
</gene>
<dbReference type="InterPro" id="IPR007867">
    <property type="entry name" value="GMC_OxRtase_C"/>
</dbReference>
<dbReference type="EMBL" id="CP114014">
    <property type="protein sequence ID" value="XAY06533.1"/>
    <property type="molecule type" value="Genomic_DNA"/>
</dbReference>
<dbReference type="AlphaFoldDB" id="A0AAU7AXU9"/>
<dbReference type="GO" id="GO:0050660">
    <property type="term" value="F:flavin adenine dinucleotide binding"/>
    <property type="evidence" value="ECO:0007669"/>
    <property type="project" value="InterPro"/>
</dbReference>
<dbReference type="SUPFAM" id="SSF54373">
    <property type="entry name" value="FAD-linked reductases, C-terminal domain"/>
    <property type="match status" value="1"/>
</dbReference>
<dbReference type="PROSITE" id="PS00623">
    <property type="entry name" value="GMC_OXRED_1"/>
    <property type="match status" value="1"/>
</dbReference>
<dbReference type="PANTHER" id="PTHR11552:SF147">
    <property type="entry name" value="CHOLINE DEHYDROGENASE, MITOCHONDRIAL"/>
    <property type="match status" value="1"/>
</dbReference>
<dbReference type="GO" id="GO:0016614">
    <property type="term" value="F:oxidoreductase activity, acting on CH-OH group of donors"/>
    <property type="evidence" value="ECO:0007669"/>
    <property type="project" value="InterPro"/>
</dbReference>